<accession>M0K6P6</accession>
<gene>
    <name evidence="1" type="ORF">C442_17270</name>
</gene>
<keyword evidence="2" id="KW-1185">Reference proteome</keyword>
<dbReference type="EMBL" id="AOLW01000047">
    <property type="protein sequence ID" value="EMA17042.1"/>
    <property type="molecule type" value="Genomic_DNA"/>
</dbReference>
<reference evidence="1 2" key="1">
    <citation type="journal article" date="2014" name="PLoS Genet.">
        <title>Phylogenetically driven sequencing of extremely halophilic archaea reveals strategies for static and dynamic osmo-response.</title>
        <authorList>
            <person name="Becker E.A."/>
            <person name="Seitzer P.M."/>
            <person name="Tritt A."/>
            <person name="Larsen D."/>
            <person name="Krusor M."/>
            <person name="Yao A.I."/>
            <person name="Wu D."/>
            <person name="Madern D."/>
            <person name="Eisen J.A."/>
            <person name="Darling A.E."/>
            <person name="Facciotti M.T."/>
        </authorList>
    </citation>
    <scope>NUCLEOTIDE SEQUENCE [LARGE SCALE GENOMIC DNA]</scope>
    <source>
        <strain evidence="1 2">JCM 13557</strain>
    </source>
</reference>
<organism evidence="1 2">
    <name type="scientific">Haloarcula amylolytica JCM 13557</name>
    <dbReference type="NCBI Taxonomy" id="1227452"/>
    <lineage>
        <taxon>Archaea</taxon>
        <taxon>Methanobacteriati</taxon>
        <taxon>Methanobacteriota</taxon>
        <taxon>Stenosarchaea group</taxon>
        <taxon>Halobacteria</taxon>
        <taxon>Halobacteriales</taxon>
        <taxon>Haloarculaceae</taxon>
        <taxon>Haloarcula</taxon>
    </lineage>
</organism>
<proteinExistence type="predicted"/>
<sequence>MAGETMSEIPDDNTETTPVQIHNFVTESSMFESEQEVTTKSWYLPTRTVEHLRSYIVGQYGTPKHIGAFCTRAMRNWMQANPSDDAHTTWAHLKNDYDYDGVDVSGWNYRNYRDYTEMDKEEKTALGFSAPVSVIEAFTDELTKNEYGSELANAVEAEMLKLAQIRRMKHLITEGGAERTGEEATAQAGAQKVEVDEQGSRADLSTITLEDDDAITMAEAYQFGENNDVDWMTRRGLLAAVVRGRAVTPKKLLYALDDDFGVKKSRSKRKDYNAILEQAEKDEEPICIAPAKLVMDEMGTHNLQQTAGLTHRRQPLTFDEDGDDFIEMTVTLFNRNKATAVDIWEDFAGAVCDIGYQLSEVEWNKGDDVTAVYKGKHYQDALRRFLPFIKAMKQVAEREQDDEELHALISRADIIIDSLEDALDEVNNYTIGTGSIHINEAYDDFKARGETPTSLEFNTKGRMKQGTTLVM</sequence>
<dbReference type="Proteomes" id="UP000011623">
    <property type="component" value="Unassembled WGS sequence"/>
</dbReference>
<name>M0K6P6_9EURY</name>
<comment type="caution">
    <text evidence="1">The sequence shown here is derived from an EMBL/GenBank/DDBJ whole genome shotgun (WGS) entry which is preliminary data.</text>
</comment>
<dbReference type="PATRIC" id="fig|1227452.3.peg.3435"/>
<evidence type="ECO:0000313" key="2">
    <source>
        <dbReference type="Proteomes" id="UP000011623"/>
    </source>
</evidence>
<evidence type="ECO:0000313" key="1">
    <source>
        <dbReference type="EMBL" id="EMA17042.1"/>
    </source>
</evidence>
<dbReference type="AlphaFoldDB" id="M0K6P6"/>
<protein>
    <submittedName>
        <fullName evidence="1">Uncharacterized protein</fullName>
    </submittedName>
</protein>